<sequence>MWMVSGKKGNSSLDQWKRILAPVIEALQQMEWLSDKLIHIVADREFASPKLAEWLKTTYKNVDATLRIKASMYLSSTDLPETETKVASLIQKMVKGDRFLLCNQILTRASTFPMNVLLTWEKEYDEPLVVATTSHNPESSDKVYGLRFGIEPMHKDWKTNAFELEKTRVTDPKRIETLLIAIAFAYIICVLAGEQKEDTRAVRKPPKGKNRMVGLFLDGIRAISRHIRRATMEKFREFISALILPFCKAWNIHPSNILPI</sequence>
<dbReference type="AlphaFoldDB" id="A0A284VT97"/>
<gene>
    <name evidence="2" type="ORF">MNV_760007</name>
</gene>
<dbReference type="InterPro" id="IPR002559">
    <property type="entry name" value="Transposase_11"/>
</dbReference>
<organism evidence="2 3">
    <name type="scientific">Candidatus Methanoperedens nitratireducens</name>
    <dbReference type="NCBI Taxonomy" id="1392998"/>
    <lineage>
        <taxon>Archaea</taxon>
        <taxon>Methanobacteriati</taxon>
        <taxon>Methanobacteriota</taxon>
        <taxon>Stenosarchaea group</taxon>
        <taxon>Methanomicrobia</taxon>
        <taxon>Methanosarcinales</taxon>
        <taxon>ANME-2 cluster</taxon>
        <taxon>Candidatus Methanoperedentaceae</taxon>
        <taxon>Candidatus Methanoperedens</taxon>
    </lineage>
</organism>
<dbReference type="GO" id="GO:0003677">
    <property type="term" value="F:DNA binding"/>
    <property type="evidence" value="ECO:0007669"/>
    <property type="project" value="InterPro"/>
</dbReference>
<evidence type="ECO:0000313" key="3">
    <source>
        <dbReference type="Proteomes" id="UP000218615"/>
    </source>
</evidence>
<keyword evidence="3" id="KW-1185">Reference proteome</keyword>
<proteinExistence type="predicted"/>
<evidence type="ECO:0000259" key="1">
    <source>
        <dbReference type="Pfam" id="PF01609"/>
    </source>
</evidence>
<dbReference type="EMBL" id="FZMP01000225">
    <property type="protein sequence ID" value="SNQ62521.1"/>
    <property type="molecule type" value="Genomic_DNA"/>
</dbReference>
<dbReference type="Pfam" id="PF01609">
    <property type="entry name" value="DDE_Tnp_1"/>
    <property type="match status" value="1"/>
</dbReference>
<dbReference type="GO" id="GO:0004803">
    <property type="term" value="F:transposase activity"/>
    <property type="evidence" value="ECO:0007669"/>
    <property type="project" value="InterPro"/>
</dbReference>
<dbReference type="Proteomes" id="UP000218615">
    <property type="component" value="Unassembled WGS sequence"/>
</dbReference>
<accession>A0A284VT97</accession>
<dbReference type="InterPro" id="IPR012337">
    <property type="entry name" value="RNaseH-like_sf"/>
</dbReference>
<protein>
    <recommendedName>
        <fullName evidence="1">Transposase IS4-like domain-containing protein</fullName>
    </recommendedName>
</protein>
<feature type="domain" description="Transposase IS4-like" evidence="1">
    <location>
        <begin position="23"/>
        <end position="187"/>
    </location>
</feature>
<dbReference type="GO" id="GO:0006313">
    <property type="term" value="P:DNA transposition"/>
    <property type="evidence" value="ECO:0007669"/>
    <property type="project" value="InterPro"/>
</dbReference>
<dbReference type="SUPFAM" id="SSF53098">
    <property type="entry name" value="Ribonuclease H-like"/>
    <property type="match status" value="1"/>
</dbReference>
<name>A0A284VT97_9EURY</name>
<reference evidence="3" key="1">
    <citation type="submission" date="2017-06" db="EMBL/GenBank/DDBJ databases">
        <authorList>
            <person name="Cremers G."/>
        </authorList>
    </citation>
    <scope>NUCLEOTIDE SEQUENCE [LARGE SCALE GENOMIC DNA]</scope>
</reference>
<evidence type="ECO:0000313" key="2">
    <source>
        <dbReference type="EMBL" id="SNQ62521.1"/>
    </source>
</evidence>